<protein>
    <recommendedName>
        <fullName evidence="2">EF-hand domain-containing protein</fullName>
    </recommendedName>
</protein>
<evidence type="ECO:0000259" key="2">
    <source>
        <dbReference type="PROSITE" id="PS50222"/>
    </source>
</evidence>
<name>A0ABR1C9T8_NECAM</name>
<keyword evidence="1" id="KW-0106">Calcium</keyword>
<feature type="domain" description="EF-hand" evidence="2">
    <location>
        <begin position="110"/>
        <end position="145"/>
    </location>
</feature>
<dbReference type="Proteomes" id="UP001303046">
    <property type="component" value="Unassembled WGS sequence"/>
</dbReference>
<sequence length="199" mass="23495">MVFRSSMGDLKAKFPEVDPFLLHKWERIFSMFFDRNASHQVDWGDFYLVVRKVRDIYGAESVQTAYAKKTLAALWEGLCKLADADEDQLISIDEWINLLRKAEHTKERKWFDEYERFMFKLFDVSCDGVMDVEEYIDGMNVYGMKRSDCKEAFQKFAVGEHGASIPKINQELWSRYFHELFYSTDRNALGNHLFGICDF</sequence>
<evidence type="ECO:0000256" key="1">
    <source>
        <dbReference type="ARBA" id="ARBA00022837"/>
    </source>
</evidence>
<organism evidence="3 4">
    <name type="scientific">Necator americanus</name>
    <name type="common">Human hookworm</name>
    <dbReference type="NCBI Taxonomy" id="51031"/>
    <lineage>
        <taxon>Eukaryota</taxon>
        <taxon>Metazoa</taxon>
        <taxon>Ecdysozoa</taxon>
        <taxon>Nematoda</taxon>
        <taxon>Chromadorea</taxon>
        <taxon>Rhabditida</taxon>
        <taxon>Rhabditina</taxon>
        <taxon>Rhabditomorpha</taxon>
        <taxon>Strongyloidea</taxon>
        <taxon>Ancylostomatidae</taxon>
        <taxon>Bunostominae</taxon>
        <taxon>Necator</taxon>
    </lineage>
</organism>
<gene>
    <name evidence="3" type="primary">Necator_chrII.g6225</name>
    <name evidence="3" type="ORF">RB195_018432</name>
</gene>
<dbReference type="EMBL" id="JAVFWL010000002">
    <property type="protein sequence ID" value="KAK6735247.1"/>
    <property type="molecule type" value="Genomic_DNA"/>
</dbReference>
<keyword evidence="4" id="KW-1185">Reference proteome</keyword>
<dbReference type="PROSITE" id="PS50222">
    <property type="entry name" value="EF_HAND_2"/>
    <property type="match status" value="1"/>
</dbReference>
<evidence type="ECO:0000313" key="3">
    <source>
        <dbReference type="EMBL" id="KAK6735247.1"/>
    </source>
</evidence>
<dbReference type="InterPro" id="IPR018247">
    <property type="entry name" value="EF_Hand_1_Ca_BS"/>
</dbReference>
<comment type="caution">
    <text evidence="3">The sequence shown here is derived from an EMBL/GenBank/DDBJ whole genome shotgun (WGS) entry which is preliminary data.</text>
</comment>
<dbReference type="Gene3D" id="1.10.238.10">
    <property type="entry name" value="EF-hand"/>
    <property type="match status" value="1"/>
</dbReference>
<dbReference type="PROSITE" id="PS00018">
    <property type="entry name" value="EF_HAND_1"/>
    <property type="match status" value="3"/>
</dbReference>
<evidence type="ECO:0000313" key="4">
    <source>
        <dbReference type="Proteomes" id="UP001303046"/>
    </source>
</evidence>
<proteinExistence type="predicted"/>
<dbReference type="InterPro" id="IPR002048">
    <property type="entry name" value="EF_hand_dom"/>
</dbReference>
<dbReference type="SUPFAM" id="SSF47473">
    <property type="entry name" value="EF-hand"/>
    <property type="match status" value="1"/>
</dbReference>
<dbReference type="InterPro" id="IPR011992">
    <property type="entry name" value="EF-hand-dom_pair"/>
</dbReference>
<reference evidence="3 4" key="1">
    <citation type="submission" date="2023-08" db="EMBL/GenBank/DDBJ databases">
        <title>A Necator americanus chromosomal reference genome.</title>
        <authorList>
            <person name="Ilik V."/>
            <person name="Petrzelkova K.J."/>
            <person name="Pardy F."/>
            <person name="Fuh T."/>
            <person name="Niatou-Singa F.S."/>
            <person name="Gouil Q."/>
            <person name="Baker L."/>
            <person name="Ritchie M.E."/>
            <person name="Jex A.R."/>
            <person name="Gazzola D."/>
            <person name="Li H."/>
            <person name="Toshio Fujiwara R."/>
            <person name="Zhan B."/>
            <person name="Aroian R.V."/>
            <person name="Pafco B."/>
            <person name="Schwarz E.M."/>
        </authorList>
    </citation>
    <scope>NUCLEOTIDE SEQUENCE [LARGE SCALE GENOMIC DNA]</scope>
    <source>
        <strain evidence="3 4">Aroian</strain>
        <tissue evidence="3">Whole animal</tissue>
    </source>
</reference>
<accession>A0ABR1C9T8</accession>